<dbReference type="GO" id="GO:0004222">
    <property type="term" value="F:metalloendopeptidase activity"/>
    <property type="evidence" value="ECO:0007669"/>
    <property type="project" value="TreeGrafter"/>
</dbReference>
<dbReference type="InterPro" id="IPR016047">
    <property type="entry name" value="M23ase_b-sheet_dom"/>
</dbReference>
<dbReference type="EMBL" id="VOIR01000012">
    <property type="protein sequence ID" value="KAA6435172.1"/>
    <property type="molecule type" value="Genomic_DNA"/>
</dbReference>
<dbReference type="Pfam" id="PF01551">
    <property type="entry name" value="Peptidase_M23"/>
    <property type="match status" value="1"/>
</dbReference>
<reference evidence="4 5" key="1">
    <citation type="submission" date="2019-08" db="EMBL/GenBank/DDBJ databases">
        <title>Agrococcus lahaulensis sp. nov., isolated from a cold desert of the Indian Himalayas.</title>
        <authorList>
            <person name="Qu J.H."/>
        </authorList>
    </citation>
    <scope>NUCLEOTIDE SEQUENCE [LARGE SCALE GENOMIC DNA]</scope>
    <source>
        <strain evidence="4 5">NS18</strain>
    </source>
</reference>
<evidence type="ECO:0000313" key="4">
    <source>
        <dbReference type="EMBL" id="KAA6435172.1"/>
    </source>
</evidence>
<sequence length="477" mass="50299">MAHPSRPAPGLADRSRLRALRHGLATAAAVASLVLVMVVPGAPSANAEDQWGYPTWAEVEAARGNVTAKNAQIEQIRGLIAQLETEAVNAQAFSDQKAAEAIEAQRVYDEAVAVAQRLQEQADEASARASESELAAGQLAAQLARSGGTGDMSAELFANPGSADSWLYRLDLMDRAAGTADSLYQQAQQDSNTAQALQDQAAVARDALGQLKEEADAAYLAAQEAAMAAQAAVEEEQNNRVVLEAQLSVLVENRAATEADYQAGQRWQAYLAEQERLRIERERREAEEARQRWLAEQQRQREAAAQAAAEAAARAAAGGGSGGGGSSSGGGSSVPVAPPASSGWQTPLYGRFTSGYGMRNDPVGQLGRKLHAGVDIAGGCGSPIYAAASGVVTLRSRDIYGANMLYIDHGGGVQTEYYHMIRPASVVPGQRVSAGQVIAYEGSTGWVTGCHLHFQIRVGGTLVNPESFLNARGVYLR</sequence>
<dbReference type="InterPro" id="IPR050570">
    <property type="entry name" value="Cell_wall_metabolism_enzyme"/>
</dbReference>
<keyword evidence="5" id="KW-1185">Reference proteome</keyword>
<dbReference type="Gene3D" id="2.70.70.10">
    <property type="entry name" value="Glucose Permease (Domain IIA)"/>
    <property type="match status" value="1"/>
</dbReference>
<evidence type="ECO:0000313" key="5">
    <source>
        <dbReference type="Proteomes" id="UP000323221"/>
    </source>
</evidence>
<dbReference type="RefSeq" id="WP_146355773.1">
    <property type="nucleotide sequence ID" value="NZ_VOIR01000012.1"/>
</dbReference>
<dbReference type="AlphaFoldDB" id="A0A5M8QLR7"/>
<accession>A0A5M8QLR7</accession>
<gene>
    <name evidence="4" type="ORF">FQ330_05295</name>
</gene>
<dbReference type="InterPro" id="IPR011055">
    <property type="entry name" value="Dup_hybrid_motif"/>
</dbReference>
<evidence type="ECO:0000259" key="3">
    <source>
        <dbReference type="Pfam" id="PF01551"/>
    </source>
</evidence>
<feature type="domain" description="M23ase beta-sheet core" evidence="3">
    <location>
        <begin position="370"/>
        <end position="465"/>
    </location>
</feature>
<dbReference type="CDD" id="cd12797">
    <property type="entry name" value="M23_peptidase"/>
    <property type="match status" value="1"/>
</dbReference>
<dbReference type="PANTHER" id="PTHR21666">
    <property type="entry name" value="PEPTIDASE-RELATED"/>
    <property type="match status" value="1"/>
</dbReference>
<proteinExistence type="predicted"/>
<dbReference type="SUPFAM" id="SSF51261">
    <property type="entry name" value="Duplicated hybrid motif"/>
    <property type="match status" value="1"/>
</dbReference>
<dbReference type="PANTHER" id="PTHR21666:SF270">
    <property type="entry name" value="MUREIN HYDROLASE ACTIVATOR ENVC"/>
    <property type="match status" value="1"/>
</dbReference>
<keyword evidence="1" id="KW-0175">Coiled coil</keyword>
<feature type="compositionally biased region" description="Gly residues" evidence="2">
    <location>
        <begin position="317"/>
        <end position="332"/>
    </location>
</feature>
<dbReference type="Proteomes" id="UP000323221">
    <property type="component" value="Unassembled WGS sequence"/>
</dbReference>
<feature type="compositionally biased region" description="Low complexity" evidence="2">
    <location>
        <begin position="304"/>
        <end position="316"/>
    </location>
</feature>
<dbReference type="OrthoDB" id="1099523at2"/>
<comment type="caution">
    <text evidence="4">The sequence shown here is derived from an EMBL/GenBank/DDBJ whole genome shotgun (WGS) entry which is preliminary data.</text>
</comment>
<evidence type="ECO:0000256" key="1">
    <source>
        <dbReference type="SAM" id="Coils"/>
    </source>
</evidence>
<feature type="coiled-coil region" evidence="1">
    <location>
        <begin position="66"/>
        <end position="135"/>
    </location>
</feature>
<name>A0A5M8QLR7_9MICO</name>
<protein>
    <submittedName>
        <fullName evidence="4">Peptidoglycan DD-metalloendopeptidase family protein</fullName>
    </submittedName>
</protein>
<organism evidence="4 5">
    <name type="scientific">Agrococcus sediminis</name>
    <dbReference type="NCBI Taxonomy" id="2599924"/>
    <lineage>
        <taxon>Bacteria</taxon>
        <taxon>Bacillati</taxon>
        <taxon>Actinomycetota</taxon>
        <taxon>Actinomycetes</taxon>
        <taxon>Micrococcales</taxon>
        <taxon>Microbacteriaceae</taxon>
        <taxon>Agrococcus</taxon>
    </lineage>
</organism>
<evidence type="ECO:0000256" key="2">
    <source>
        <dbReference type="SAM" id="MobiDB-lite"/>
    </source>
</evidence>
<feature type="region of interest" description="Disordered" evidence="2">
    <location>
        <begin position="304"/>
        <end position="342"/>
    </location>
</feature>